<dbReference type="Pfam" id="PF14436">
    <property type="entry name" value="EndoU_bacteria"/>
    <property type="match status" value="1"/>
</dbReference>
<dbReference type="Proteomes" id="UP000190696">
    <property type="component" value="Unassembled WGS sequence"/>
</dbReference>
<dbReference type="RefSeq" id="WP_002193416.1">
    <property type="nucleotide sequence ID" value="NZ_CP128143.1"/>
</dbReference>
<comment type="caution">
    <text evidence="2">The sequence shown here is derived from an EMBL/GenBank/DDBJ whole genome shotgun (WGS) entry which is preliminary data.</text>
</comment>
<dbReference type="InterPro" id="IPR029501">
    <property type="entry name" value="EndoU_bac"/>
</dbReference>
<evidence type="ECO:0000313" key="2">
    <source>
        <dbReference type="EMBL" id="OOR01138.1"/>
    </source>
</evidence>
<accession>A0A1S9STQ4</accession>
<organism evidence="2 3">
    <name type="scientific">Bacillus mycoides</name>
    <dbReference type="NCBI Taxonomy" id="1405"/>
    <lineage>
        <taxon>Bacteria</taxon>
        <taxon>Bacillati</taxon>
        <taxon>Bacillota</taxon>
        <taxon>Bacilli</taxon>
        <taxon>Bacillales</taxon>
        <taxon>Bacillaceae</taxon>
        <taxon>Bacillus</taxon>
        <taxon>Bacillus cereus group</taxon>
    </lineage>
</organism>
<sequence length="118" mass="13273">MKHIYHGEINKRGRAVGYHHESMMGGKIVPGTETKPDTNGVYRAKVEIDGVKKKATSSFFPKEWDRVQVLKAIDEAFNTKKRIGDYKYSGQSKSGVIIEMYLNKDGSIATAYPIYKGD</sequence>
<dbReference type="AlphaFoldDB" id="A0A1S9STQ4"/>
<feature type="domain" description="Bacterial EndoU nuclease" evidence="1">
    <location>
        <begin position="2"/>
        <end position="114"/>
    </location>
</feature>
<protein>
    <recommendedName>
        <fullName evidence="1">Bacterial EndoU nuclease domain-containing protein</fullName>
    </recommendedName>
</protein>
<gene>
    <name evidence="2" type="ORF">BW900_31090</name>
</gene>
<evidence type="ECO:0000313" key="3">
    <source>
        <dbReference type="Proteomes" id="UP000190696"/>
    </source>
</evidence>
<dbReference type="EMBL" id="MUAI01000108">
    <property type="protein sequence ID" value="OOR01138.1"/>
    <property type="molecule type" value="Genomic_DNA"/>
</dbReference>
<proteinExistence type="predicted"/>
<reference evidence="2 3" key="1">
    <citation type="submission" date="2017-01" db="EMBL/GenBank/DDBJ databases">
        <title>Bacillus cereus isolates.</title>
        <authorList>
            <person name="Beno S.M."/>
        </authorList>
    </citation>
    <scope>NUCLEOTIDE SEQUENCE [LARGE SCALE GENOMIC DNA]</scope>
    <source>
        <strain evidence="2 3">FSL W7-1108</strain>
    </source>
</reference>
<dbReference type="GO" id="GO:0004519">
    <property type="term" value="F:endonuclease activity"/>
    <property type="evidence" value="ECO:0007669"/>
    <property type="project" value="InterPro"/>
</dbReference>
<evidence type="ECO:0000259" key="1">
    <source>
        <dbReference type="Pfam" id="PF14436"/>
    </source>
</evidence>
<name>A0A1S9STQ4_BACMY</name>